<protein>
    <recommendedName>
        <fullName evidence="5">Kinesin light chain</fullName>
    </recommendedName>
</protein>
<sequence>EKKYFEALDFYEKSVAIHGKHLPPDHPDLGSSHNNIGGVHHCLGHYDLALDHYNRSLKIKLKSLPAQHPSIASTYENMGLVYEDKDEL</sequence>
<keyword evidence="1" id="KW-0677">Repeat</keyword>
<dbReference type="AlphaFoldDB" id="A0A821SCZ6"/>
<evidence type="ECO:0000313" key="3">
    <source>
        <dbReference type="EMBL" id="CAF4857806.1"/>
    </source>
</evidence>
<dbReference type="SUPFAM" id="SSF48452">
    <property type="entry name" value="TPR-like"/>
    <property type="match status" value="1"/>
</dbReference>
<dbReference type="Gene3D" id="1.25.40.10">
    <property type="entry name" value="Tetratricopeptide repeat domain"/>
    <property type="match status" value="1"/>
</dbReference>
<evidence type="ECO:0008006" key="5">
    <source>
        <dbReference type="Google" id="ProtNLM"/>
    </source>
</evidence>
<proteinExistence type="predicted"/>
<evidence type="ECO:0000256" key="2">
    <source>
        <dbReference type="ARBA" id="ARBA00022803"/>
    </source>
</evidence>
<organism evidence="3 4">
    <name type="scientific">Rotaria socialis</name>
    <dbReference type="NCBI Taxonomy" id="392032"/>
    <lineage>
        <taxon>Eukaryota</taxon>
        <taxon>Metazoa</taxon>
        <taxon>Spiralia</taxon>
        <taxon>Gnathifera</taxon>
        <taxon>Rotifera</taxon>
        <taxon>Eurotatoria</taxon>
        <taxon>Bdelloidea</taxon>
        <taxon>Philodinida</taxon>
        <taxon>Philodinidae</taxon>
        <taxon>Rotaria</taxon>
    </lineage>
</organism>
<dbReference type="InterPro" id="IPR011990">
    <property type="entry name" value="TPR-like_helical_dom_sf"/>
</dbReference>
<dbReference type="PANTHER" id="PTHR45641">
    <property type="entry name" value="TETRATRICOPEPTIDE REPEAT PROTEIN (AFU_ORTHOLOGUE AFUA_6G03870)"/>
    <property type="match status" value="1"/>
</dbReference>
<dbReference type="Proteomes" id="UP000663873">
    <property type="component" value="Unassembled WGS sequence"/>
</dbReference>
<dbReference type="EMBL" id="CAJOBP010063063">
    <property type="protein sequence ID" value="CAF4857806.1"/>
    <property type="molecule type" value="Genomic_DNA"/>
</dbReference>
<feature type="non-terminal residue" evidence="3">
    <location>
        <position position="88"/>
    </location>
</feature>
<accession>A0A821SCZ6</accession>
<keyword evidence="4" id="KW-1185">Reference proteome</keyword>
<keyword evidence="2" id="KW-0802">TPR repeat</keyword>
<evidence type="ECO:0000256" key="1">
    <source>
        <dbReference type="ARBA" id="ARBA00022737"/>
    </source>
</evidence>
<name>A0A821SCZ6_9BILA</name>
<evidence type="ECO:0000313" key="4">
    <source>
        <dbReference type="Proteomes" id="UP000663873"/>
    </source>
</evidence>
<dbReference type="PANTHER" id="PTHR45641:SF1">
    <property type="entry name" value="AAA+ ATPASE DOMAIN-CONTAINING PROTEIN"/>
    <property type="match status" value="1"/>
</dbReference>
<gene>
    <name evidence="3" type="ORF">UJA718_LOCUS43752</name>
</gene>
<feature type="non-terminal residue" evidence="3">
    <location>
        <position position="1"/>
    </location>
</feature>
<dbReference type="Pfam" id="PF13424">
    <property type="entry name" value="TPR_12"/>
    <property type="match status" value="1"/>
</dbReference>
<comment type="caution">
    <text evidence="3">The sequence shown here is derived from an EMBL/GenBank/DDBJ whole genome shotgun (WGS) entry which is preliminary data.</text>
</comment>
<reference evidence="3" key="1">
    <citation type="submission" date="2021-02" db="EMBL/GenBank/DDBJ databases">
        <authorList>
            <person name="Nowell W R."/>
        </authorList>
    </citation>
    <scope>NUCLEOTIDE SEQUENCE</scope>
</reference>